<evidence type="ECO:0000313" key="1">
    <source>
        <dbReference type="EMBL" id="KAA5548678.1"/>
    </source>
</evidence>
<gene>
    <name evidence="1" type="ORF">F0145_03960</name>
</gene>
<accession>A0A5M6DM97</accession>
<sequence>MSTTCLRTTEEFALVYNKTWLHAVEEDSADVEAYRPNTYAFPPSRGRTGFSMSPDGTFRLFAIAPTDGLEEHPGRWKKIEKDKLHISFPNEPTEGFDLIFIAQSAEFLKIKKVPTKAP</sequence>
<evidence type="ECO:0000313" key="2">
    <source>
        <dbReference type="Proteomes" id="UP000323426"/>
    </source>
</evidence>
<name>A0A5M6DM97_9BACT</name>
<proteinExistence type="predicted"/>
<dbReference type="EMBL" id="VWSF01000002">
    <property type="protein sequence ID" value="KAA5548678.1"/>
    <property type="molecule type" value="Genomic_DNA"/>
</dbReference>
<protein>
    <submittedName>
        <fullName evidence="1">Uncharacterized protein</fullName>
    </submittedName>
</protein>
<dbReference type="Proteomes" id="UP000323426">
    <property type="component" value="Unassembled WGS sequence"/>
</dbReference>
<organism evidence="1 2">
    <name type="scientific">Adhaeribacter rhizoryzae</name>
    <dbReference type="NCBI Taxonomy" id="2607907"/>
    <lineage>
        <taxon>Bacteria</taxon>
        <taxon>Pseudomonadati</taxon>
        <taxon>Bacteroidota</taxon>
        <taxon>Cytophagia</taxon>
        <taxon>Cytophagales</taxon>
        <taxon>Hymenobacteraceae</taxon>
        <taxon>Adhaeribacter</taxon>
    </lineage>
</organism>
<reference evidence="1 2" key="1">
    <citation type="submission" date="2019-09" db="EMBL/GenBank/DDBJ databases">
        <title>Genome sequence and assembly of Adhaeribacter sp.</title>
        <authorList>
            <person name="Chhetri G."/>
        </authorList>
    </citation>
    <scope>NUCLEOTIDE SEQUENCE [LARGE SCALE GENOMIC DNA]</scope>
    <source>
        <strain evidence="1 2">DK36</strain>
    </source>
</reference>
<keyword evidence="2" id="KW-1185">Reference proteome</keyword>
<comment type="caution">
    <text evidence="1">The sequence shown here is derived from an EMBL/GenBank/DDBJ whole genome shotgun (WGS) entry which is preliminary data.</text>
</comment>
<dbReference type="AlphaFoldDB" id="A0A5M6DM97"/>